<dbReference type="SUPFAM" id="SSF81383">
    <property type="entry name" value="F-box domain"/>
    <property type="match status" value="1"/>
</dbReference>
<dbReference type="EMBL" id="JBJXBP010000005">
    <property type="protein sequence ID" value="KAL3828985.1"/>
    <property type="molecule type" value="Genomic_DNA"/>
</dbReference>
<feature type="domain" description="KIB1-4 beta-propeller" evidence="2">
    <location>
        <begin position="62"/>
        <end position="220"/>
    </location>
</feature>
<dbReference type="PANTHER" id="PTHR33110">
    <property type="entry name" value="F-BOX/KELCH-REPEAT PROTEIN-RELATED"/>
    <property type="match status" value="1"/>
</dbReference>
<dbReference type="AlphaFoldDB" id="A0ABD3SXA7"/>
<dbReference type="Pfam" id="PF03478">
    <property type="entry name" value="Beta-prop_KIB1-4"/>
    <property type="match status" value="1"/>
</dbReference>
<dbReference type="Gene3D" id="1.20.1280.50">
    <property type="match status" value="1"/>
</dbReference>
<gene>
    <name evidence="3" type="ORF">ACJIZ3_017787</name>
</gene>
<protein>
    <recommendedName>
        <fullName evidence="5">F-box domain-containing protein</fullName>
    </recommendedName>
</protein>
<proteinExistence type="predicted"/>
<evidence type="ECO:0000259" key="2">
    <source>
        <dbReference type="Pfam" id="PF03478"/>
    </source>
</evidence>
<evidence type="ECO:0000313" key="4">
    <source>
        <dbReference type="Proteomes" id="UP001634393"/>
    </source>
</evidence>
<evidence type="ECO:0008006" key="5">
    <source>
        <dbReference type="Google" id="ProtNLM"/>
    </source>
</evidence>
<dbReference type="Proteomes" id="UP001634393">
    <property type="component" value="Unassembled WGS sequence"/>
</dbReference>
<evidence type="ECO:0000313" key="3">
    <source>
        <dbReference type="EMBL" id="KAL3828985.1"/>
    </source>
</evidence>
<reference evidence="3 4" key="1">
    <citation type="submission" date="2024-12" db="EMBL/GenBank/DDBJ databases">
        <title>The unique morphological basis and parallel evolutionary history of personate flowers in Penstemon.</title>
        <authorList>
            <person name="Depatie T.H."/>
            <person name="Wessinger C.A."/>
        </authorList>
    </citation>
    <scope>NUCLEOTIDE SEQUENCE [LARGE SCALE GENOMIC DNA]</scope>
    <source>
        <strain evidence="3">WTNN_2</strain>
        <tissue evidence="3">Leaf</tissue>
    </source>
</reference>
<evidence type="ECO:0000259" key="1">
    <source>
        <dbReference type="Pfam" id="PF00646"/>
    </source>
</evidence>
<dbReference type="PANTHER" id="PTHR33110:SF71">
    <property type="entry name" value="F-BOX_KELCH-REPEAT PROTEIN"/>
    <property type="match status" value="1"/>
</dbReference>
<feature type="domain" description="F-box" evidence="1">
    <location>
        <begin position="26"/>
        <end position="56"/>
    </location>
</feature>
<dbReference type="InterPro" id="IPR001810">
    <property type="entry name" value="F-box_dom"/>
</dbReference>
<dbReference type="InterPro" id="IPR005174">
    <property type="entry name" value="KIB1-4_b-propeller"/>
</dbReference>
<organism evidence="3 4">
    <name type="scientific">Penstemon smallii</name>
    <dbReference type="NCBI Taxonomy" id="265156"/>
    <lineage>
        <taxon>Eukaryota</taxon>
        <taxon>Viridiplantae</taxon>
        <taxon>Streptophyta</taxon>
        <taxon>Embryophyta</taxon>
        <taxon>Tracheophyta</taxon>
        <taxon>Spermatophyta</taxon>
        <taxon>Magnoliopsida</taxon>
        <taxon>eudicotyledons</taxon>
        <taxon>Gunneridae</taxon>
        <taxon>Pentapetalae</taxon>
        <taxon>asterids</taxon>
        <taxon>lamiids</taxon>
        <taxon>Lamiales</taxon>
        <taxon>Plantaginaceae</taxon>
        <taxon>Cheloneae</taxon>
        <taxon>Penstemon</taxon>
    </lineage>
</organism>
<sequence length="277" mass="32188">MKEETLNSSKKQNRSWADLPCDIVGEFILKKLQLDDQIRFAAVCKSWRQGVSNNRSTNRRLPCTSPDCEVLVVRRSADYENNSNTIILNICKFCLSKDSKWSLGTPEISPEKLFSVHYMNGKLYCLFWGGLLKSYSLANKYWEILALTFPSCSRFESYEMDGCWLIETAGNLMTAAFSRGFRHSAWLVFKFDRINSSWILENSLKDTALFISGEISFSTPIKNDDANREEEDLRVFHFDDNPCTGEPYKTQMYSKEYSWIKNTHCVRIFIEPPYIRN</sequence>
<accession>A0ABD3SXA7</accession>
<dbReference type="Pfam" id="PF00646">
    <property type="entry name" value="F-box"/>
    <property type="match status" value="1"/>
</dbReference>
<keyword evidence="4" id="KW-1185">Reference proteome</keyword>
<dbReference type="InterPro" id="IPR036047">
    <property type="entry name" value="F-box-like_dom_sf"/>
</dbReference>
<comment type="caution">
    <text evidence="3">The sequence shown here is derived from an EMBL/GenBank/DDBJ whole genome shotgun (WGS) entry which is preliminary data.</text>
</comment>
<name>A0ABD3SXA7_9LAMI</name>